<protein>
    <submittedName>
        <fullName evidence="2">Uncharacterized protein</fullName>
    </submittedName>
</protein>
<sequence length="287" mass="32130">MVLEVCDGRSETASESRSCGAPAEAPGPMRLDRRNRPVVPCTPAKVQAAIHPIEDAAMPRGSRIVAVMTGDIIGSTRYSPKERQRLDRVLRAAFGDLEKRFPGAVHTRIAFRITAGDEFQCVIRDVPRALEILTYVRAVAATGGLRPPVRFRASLGVGEISVGRRASPYEEDGTAFVRSRQGLDELDKMRSPKRWTKLLTGRRERDRAADAVLCLADYLFERWTVPQWEAVRWTLLGHTRKAISKKLGIAHQNVTKRLLAAGWHYLEHPFQFMHGLLLETSGTLKRV</sequence>
<evidence type="ECO:0000313" key="2">
    <source>
        <dbReference type="EMBL" id="TMQ66969.1"/>
    </source>
</evidence>
<proteinExistence type="predicted"/>
<gene>
    <name evidence="2" type="ORF">E6K79_01035</name>
</gene>
<organism evidence="2 3">
    <name type="scientific">Eiseniibacteriota bacterium</name>
    <dbReference type="NCBI Taxonomy" id="2212470"/>
    <lineage>
        <taxon>Bacteria</taxon>
        <taxon>Candidatus Eiseniibacteriota</taxon>
    </lineage>
</organism>
<dbReference type="Proteomes" id="UP000317691">
    <property type="component" value="Unassembled WGS sequence"/>
</dbReference>
<reference evidence="2 3" key="1">
    <citation type="journal article" date="2019" name="Nat. Microbiol.">
        <title>Mediterranean grassland soil C-N compound turnover is dependent on rainfall and depth, and is mediated by genomically divergent microorganisms.</title>
        <authorList>
            <person name="Diamond S."/>
            <person name="Andeer P.F."/>
            <person name="Li Z."/>
            <person name="Crits-Christoph A."/>
            <person name="Burstein D."/>
            <person name="Anantharaman K."/>
            <person name="Lane K.R."/>
            <person name="Thomas B.C."/>
            <person name="Pan C."/>
            <person name="Northen T.R."/>
            <person name="Banfield J.F."/>
        </authorList>
    </citation>
    <scope>NUCLEOTIDE SEQUENCE [LARGE SCALE GENOMIC DNA]</scope>
    <source>
        <strain evidence="2">WS_9</strain>
    </source>
</reference>
<accession>A0A538TTL8</accession>
<dbReference type="InterPro" id="IPR032580">
    <property type="entry name" value="SatD"/>
</dbReference>
<dbReference type="EMBL" id="VBOZ01000006">
    <property type="protein sequence ID" value="TMQ66969.1"/>
    <property type="molecule type" value="Genomic_DNA"/>
</dbReference>
<feature type="region of interest" description="Disordered" evidence="1">
    <location>
        <begin position="6"/>
        <end position="35"/>
    </location>
</feature>
<dbReference type="AlphaFoldDB" id="A0A538TTL8"/>
<evidence type="ECO:0000313" key="3">
    <source>
        <dbReference type="Proteomes" id="UP000317691"/>
    </source>
</evidence>
<comment type="caution">
    <text evidence="2">The sequence shown here is derived from an EMBL/GenBank/DDBJ whole genome shotgun (WGS) entry which is preliminary data.</text>
</comment>
<evidence type="ECO:0000256" key="1">
    <source>
        <dbReference type="SAM" id="MobiDB-lite"/>
    </source>
</evidence>
<name>A0A538TTL8_UNCEI</name>
<dbReference type="Pfam" id="PF16264">
    <property type="entry name" value="SatD"/>
    <property type="match status" value="1"/>
</dbReference>